<sequence length="225" mass="25212">MRHRRQGRKLGRNPKHQRALLRSLACELIFTERSKEHVLFDKSLDPNAPNPPAVAGRITTTVPKAKEVRPFIERCITIAKKAQAPMEAAAALETSADYRSSEWQTWRKSDKHNEWQSAIAPVVAARRRLIQLLGNREAANLLIEEIAPRFVDRDGGYTRIIQLAKPRLGDAGAQAIIEFVGKNDRVVQKAERPTFDEGEEAEETAPAPAAEEVAETESETEEEKS</sequence>
<comment type="similarity">
    <text evidence="1 4">Belongs to the bacterial ribosomal protein bL17 family.</text>
</comment>
<evidence type="ECO:0000313" key="7">
    <source>
        <dbReference type="Proteomes" id="UP000315750"/>
    </source>
</evidence>
<proteinExistence type="inferred from homology"/>
<dbReference type="GO" id="GO:0003735">
    <property type="term" value="F:structural constituent of ribosome"/>
    <property type="evidence" value="ECO:0007669"/>
    <property type="project" value="InterPro"/>
</dbReference>
<keyword evidence="2 4" id="KW-0689">Ribosomal protein</keyword>
<dbReference type="KEGG" id="amuc:Pan181_46240"/>
<protein>
    <recommendedName>
        <fullName evidence="4">Large ribosomal subunit protein bL17</fullName>
    </recommendedName>
</protein>
<dbReference type="InterPro" id="IPR036373">
    <property type="entry name" value="Ribosomal_bL17_sf"/>
</dbReference>
<dbReference type="InterPro" id="IPR000456">
    <property type="entry name" value="Ribosomal_bL17"/>
</dbReference>
<accession>A0A518AUJ1</accession>
<gene>
    <name evidence="4 6" type="primary">rplQ</name>
    <name evidence="6" type="ORF">Pan181_46240</name>
</gene>
<evidence type="ECO:0000256" key="4">
    <source>
        <dbReference type="HAMAP-Rule" id="MF_01368"/>
    </source>
</evidence>
<keyword evidence="7" id="KW-1185">Reference proteome</keyword>
<evidence type="ECO:0000313" key="6">
    <source>
        <dbReference type="EMBL" id="QDU58390.1"/>
    </source>
</evidence>
<dbReference type="SUPFAM" id="SSF64263">
    <property type="entry name" value="Prokaryotic ribosomal protein L17"/>
    <property type="match status" value="2"/>
</dbReference>
<evidence type="ECO:0000256" key="5">
    <source>
        <dbReference type="SAM" id="MobiDB-lite"/>
    </source>
</evidence>
<keyword evidence="3 4" id="KW-0687">Ribonucleoprotein</keyword>
<feature type="region of interest" description="Disordered" evidence="5">
    <location>
        <begin position="188"/>
        <end position="225"/>
    </location>
</feature>
<dbReference type="GO" id="GO:0006412">
    <property type="term" value="P:translation"/>
    <property type="evidence" value="ECO:0007669"/>
    <property type="project" value="UniProtKB-UniRule"/>
</dbReference>
<evidence type="ECO:0000256" key="1">
    <source>
        <dbReference type="ARBA" id="ARBA00008777"/>
    </source>
</evidence>
<dbReference type="RefSeq" id="WP_145250294.1">
    <property type="nucleotide sequence ID" value="NZ_CP036278.1"/>
</dbReference>
<reference evidence="6 7" key="1">
    <citation type="submission" date="2019-02" db="EMBL/GenBank/DDBJ databases">
        <title>Deep-cultivation of Planctomycetes and their phenomic and genomic characterization uncovers novel biology.</title>
        <authorList>
            <person name="Wiegand S."/>
            <person name="Jogler M."/>
            <person name="Boedeker C."/>
            <person name="Pinto D."/>
            <person name="Vollmers J."/>
            <person name="Rivas-Marin E."/>
            <person name="Kohn T."/>
            <person name="Peeters S.H."/>
            <person name="Heuer A."/>
            <person name="Rast P."/>
            <person name="Oberbeckmann S."/>
            <person name="Bunk B."/>
            <person name="Jeske O."/>
            <person name="Meyerdierks A."/>
            <person name="Storesund J.E."/>
            <person name="Kallscheuer N."/>
            <person name="Luecker S."/>
            <person name="Lage O.M."/>
            <person name="Pohl T."/>
            <person name="Merkel B.J."/>
            <person name="Hornburger P."/>
            <person name="Mueller R.-W."/>
            <person name="Bruemmer F."/>
            <person name="Labrenz M."/>
            <person name="Spormann A.M."/>
            <person name="Op den Camp H."/>
            <person name="Overmann J."/>
            <person name="Amann R."/>
            <person name="Jetten M.S.M."/>
            <person name="Mascher T."/>
            <person name="Medema M.H."/>
            <person name="Devos D.P."/>
            <person name="Kaster A.-K."/>
            <person name="Ovreas L."/>
            <person name="Rohde M."/>
            <person name="Galperin M.Y."/>
            <person name="Jogler C."/>
        </authorList>
    </citation>
    <scope>NUCLEOTIDE SEQUENCE [LARGE SCALE GENOMIC DNA]</scope>
    <source>
        <strain evidence="6 7">Pan181</strain>
    </source>
</reference>
<feature type="compositionally biased region" description="Acidic residues" evidence="5">
    <location>
        <begin position="212"/>
        <end position="225"/>
    </location>
</feature>
<dbReference type="GO" id="GO:0022625">
    <property type="term" value="C:cytosolic large ribosomal subunit"/>
    <property type="evidence" value="ECO:0007669"/>
    <property type="project" value="TreeGrafter"/>
</dbReference>
<dbReference type="Pfam" id="PF01196">
    <property type="entry name" value="Ribosomal_L17"/>
    <property type="match status" value="1"/>
</dbReference>
<evidence type="ECO:0000256" key="2">
    <source>
        <dbReference type="ARBA" id="ARBA00022980"/>
    </source>
</evidence>
<dbReference type="HAMAP" id="MF_01368">
    <property type="entry name" value="Ribosomal_bL17"/>
    <property type="match status" value="1"/>
</dbReference>
<evidence type="ECO:0000256" key="3">
    <source>
        <dbReference type="ARBA" id="ARBA00023274"/>
    </source>
</evidence>
<dbReference type="Proteomes" id="UP000315750">
    <property type="component" value="Chromosome"/>
</dbReference>
<dbReference type="OrthoDB" id="9809073at2"/>
<dbReference type="PANTHER" id="PTHR14413">
    <property type="entry name" value="RIBOSOMAL PROTEIN L17"/>
    <property type="match status" value="1"/>
</dbReference>
<dbReference type="AlphaFoldDB" id="A0A518AUJ1"/>
<organism evidence="6 7">
    <name type="scientific">Aeoliella mucimassa</name>
    <dbReference type="NCBI Taxonomy" id="2527972"/>
    <lineage>
        <taxon>Bacteria</taxon>
        <taxon>Pseudomonadati</taxon>
        <taxon>Planctomycetota</taxon>
        <taxon>Planctomycetia</taxon>
        <taxon>Pirellulales</taxon>
        <taxon>Lacipirellulaceae</taxon>
        <taxon>Aeoliella</taxon>
    </lineage>
</organism>
<dbReference type="Gene3D" id="3.90.1030.10">
    <property type="entry name" value="Ribosomal protein L17"/>
    <property type="match status" value="1"/>
</dbReference>
<dbReference type="EMBL" id="CP036278">
    <property type="protein sequence ID" value="QDU58390.1"/>
    <property type="molecule type" value="Genomic_DNA"/>
</dbReference>
<dbReference type="PANTHER" id="PTHR14413:SF16">
    <property type="entry name" value="LARGE RIBOSOMAL SUBUNIT PROTEIN BL17M"/>
    <property type="match status" value="1"/>
</dbReference>
<comment type="subunit">
    <text evidence="4">Part of the 50S ribosomal subunit. Contacts protein L32.</text>
</comment>
<name>A0A518AUJ1_9BACT</name>